<dbReference type="Pfam" id="PF19303">
    <property type="entry name" value="Anticodon_3"/>
    <property type="match status" value="1"/>
</dbReference>
<feature type="domain" description="Methionyl-tRNA synthetase anticodon-binding" evidence="13">
    <location>
        <begin position="441"/>
        <end position="538"/>
    </location>
</feature>
<evidence type="ECO:0000256" key="9">
    <source>
        <dbReference type="ARBA" id="ARBA00030904"/>
    </source>
</evidence>
<keyword evidence="7 11" id="KW-0648">Protein biosynthesis</keyword>
<feature type="domain" description="Methionyl/Leucyl tRNA synthetase" evidence="12">
    <location>
        <begin position="10"/>
        <end position="424"/>
    </location>
</feature>
<dbReference type="GO" id="GO:0005829">
    <property type="term" value="C:cytosol"/>
    <property type="evidence" value="ECO:0007669"/>
    <property type="project" value="TreeGrafter"/>
</dbReference>
<dbReference type="GO" id="GO:0004825">
    <property type="term" value="F:methionine-tRNA ligase activity"/>
    <property type="evidence" value="ECO:0007669"/>
    <property type="project" value="UniProtKB-EC"/>
</dbReference>
<evidence type="ECO:0000256" key="10">
    <source>
        <dbReference type="ARBA" id="ARBA00047364"/>
    </source>
</evidence>
<dbReference type="SUPFAM" id="SSF47323">
    <property type="entry name" value="Anticodon-binding domain of a subclass of class I aminoacyl-tRNA synthetases"/>
    <property type="match status" value="1"/>
</dbReference>
<dbReference type="CDD" id="cd00814">
    <property type="entry name" value="MetRS_core"/>
    <property type="match status" value="1"/>
</dbReference>
<dbReference type="GeneID" id="90542590"/>
<dbReference type="InterPro" id="IPR015413">
    <property type="entry name" value="Methionyl/Leucyl_tRNA_Synth"/>
</dbReference>
<keyword evidence="8 11" id="KW-0030">Aminoacyl-tRNA synthetase</keyword>
<evidence type="ECO:0000256" key="7">
    <source>
        <dbReference type="ARBA" id="ARBA00022917"/>
    </source>
</evidence>
<keyword evidence="6 11" id="KW-0067">ATP-binding</keyword>
<evidence type="ECO:0000313" key="15">
    <source>
        <dbReference type="Proteomes" id="UP001334084"/>
    </source>
</evidence>
<sequence>MKTSQKTKKIITSALPYVNNQPHLGNIIGCVLSGDIYSRFCKKNNENSLYICGTDEYGTAIEMAAFAQNKTPLEICEENRLIHKKIYDWFNIEFDHFGHTTSNEHTKNVQHFFDKIYKNGFFTEQEIEQFFCEKCKIFLADRYVFGTCKYCKFPDAKGDQCDGCGHTYKSLDLIDAKCTLCKSTPNIKETRHLFFDFSNFKDQLEDLYNRNSQYWSDNGKHITKSWLDQELLPRCMTRDLKNKWGVPVPLEGFEKKVFYVWFDAVIGYFTFLKECVEKRNLNEKIKNFSISEKKHQNYNTNSTYEDWLKDGEIIQFMGKDNVFFHTIVFPSLIFATKLDYPVIKKLSVTEFLLFENEKFSKSRGHGIFGLDLINNDLGSSCLWRYYLSKIRPEKCDSNFSFEHFANVIDADLNNNIGNFCNRVLKFIKNKNKKIIKIDNLNTKDEEFIQEIDKLYKKYLQNFKNIKIRDALEKILEISKLGNEYVQVAVNDKENRRHGFQVAFSVVVLLGQILEPFVPVSSEKLLKMCNVKKEVFREEFGIIKEGEIGDEIVPLFNKLDEAILEKLKNFKK</sequence>
<dbReference type="PRINTS" id="PR01041">
    <property type="entry name" value="TRNASYNTHMET"/>
</dbReference>
<evidence type="ECO:0000256" key="3">
    <source>
        <dbReference type="ARBA" id="ARBA00012838"/>
    </source>
</evidence>
<accession>A0AAX4JFT7</accession>
<dbReference type="NCBIfam" id="TIGR00398">
    <property type="entry name" value="metG"/>
    <property type="match status" value="1"/>
</dbReference>
<dbReference type="GO" id="GO:0006431">
    <property type="term" value="P:methionyl-tRNA aminoacylation"/>
    <property type="evidence" value="ECO:0007669"/>
    <property type="project" value="InterPro"/>
</dbReference>
<proteinExistence type="inferred from homology"/>
<evidence type="ECO:0000256" key="11">
    <source>
        <dbReference type="RuleBase" id="RU363039"/>
    </source>
</evidence>
<evidence type="ECO:0000256" key="1">
    <source>
        <dbReference type="ARBA" id="ARBA00004496"/>
    </source>
</evidence>
<dbReference type="PANTHER" id="PTHR45765:SF1">
    <property type="entry name" value="METHIONINE--TRNA LIGASE, CYTOPLASMIC"/>
    <property type="match status" value="1"/>
</dbReference>
<comment type="similarity">
    <text evidence="2 11">Belongs to the class-I aminoacyl-tRNA synthetase family.</text>
</comment>
<keyword evidence="4 11" id="KW-0436">Ligase</keyword>
<reference evidence="14" key="1">
    <citation type="journal article" date="2024" name="BMC Genomics">
        <title>Functional annotation of a divergent genome using sequence and structure-based similarity.</title>
        <authorList>
            <person name="Svedberg D."/>
            <person name="Winiger R.R."/>
            <person name="Berg A."/>
            <person name="Sharma H."/>
            <person name="Tellgren-Roth C."/>
            <person name="Debrunner-Vossbrinck B.A."/>
            <person name="Vossbrinck C.R."/>
            <person name="Barandun J."/>
        </authorList>
    </citation>
    <scope>NUCLEOTIDE SEQUENCE</scope>
    <source>
        <strain evidence="14">Illinois isolate</strain>
    </source>
</reference>
<dbReference type="InterPro" id="IPR014758">
    <property type="entry name" value="Met-tRNA_synth"/>
</dbReference>
<name>A0AAX4JFT7_9MICR</name>
<dbReference type="AlphaFoldDB" id="A0AAX4JFT7"/>
<dbReference type="GO" id="GO:0017101">
    <property type="term" value="C:aminoacyl-tRNA synthetase multienzyme complex"/>
    <property type="evidence" value="ECO:0007669"/>
    <property type="project" value="TreeGrafter"/>
</dbReference>
<evidence type="ECO:0000259" key="12">
    <source>
        <dbReference type="Pfam" id="PF09334"/>
    </source>
</evidence>
<dbReference type="InterPro" id="IPR001412">
    <property type="entry name" value="aa-tRNA-synth_I_CS"/>
</dbReference>
<dbReference type="GO" id="GO:0005524">
    <property type="term" value="F:ATP binding"/>
    <property type="evidence" value="ECO:0007669"/>
    <property type="project" value="UniProtKB-KW"/>
</dbReference>
<protein>
    <recommendedName>
        <fullName evidence="3">methionine--tRNA ligase</fullName>
        <ecNumber evidence="3">6.1.1.10</ecNumber>
    </recommendedName>
    <alternativeName>
        <fullName evidence="9">Methionyl-tRNA synthetase</fullName>
    </alternativeName>
</protein>
<comment type="subcellular location">
    <subcellularLocation>
        <location evidence="1">Cytoplasm</location>
    </subcellularLocation>
</comment>
<keyword evidence="5 11" id="KW-0547">Nucleotide-binding</keyword>
<evidence type="ECO:0000259" key="13">
    <source>
        <dbReference type="Pfam" id="PF19303"/>
    </source>
</evidence>
<dbReference type="Gene3D" id="1.10.730.10">
    <property type="entry name" value="Isoleucyl-tRNA Synthetase, Domain 1"/>
    <property type="match status" value="1"/>
</dbReference>
<evidence type="ECO:0000256" key="5">
    <source>
        <dbReference type="ARBA" id="ARBA00022741"/>
    </source>
</evidence>
<dbReference type="SUPFAM" id="SSF57770">
    <property type="entry name" value="Methionyl-tRNA synthetase (MetRS), Zn-domain"/>
    <property type="match status" value="1"/>
</dbReference>
<gene>
    <name evidence="14" type="ORF">VNE69_10108</name>
</gene>
<comment type="catalytic activity">
    <reaction evidence="10">
        <text>tRNA(Met) + L-methionine + ATP = L-methionyl-tRNA(Met) + AMP + diphosphate</text>
        <dbReference type="Rhea" id="RHEA:13481"/>
        <dbReference type="Rhea" id="RHEA-COMP:9667"/>
        <dbReference type="Rhea" id="RHEA-COMP:9698"/>
        <dbReference type="ChEBI" id="CHEBI:30616"/>
        <dbReference type="ChEBI" id="CHEBI:33019"/>
        <dbReference type="ChEBI" id="CHEBI:57844"/>
        <dbReference type="ChEBI" id="CHEBI:78442"/>
        <dbReference type="ChEBI" id="CHEBI:78530"/>
        <dbReference type="ChEBI" id="CHEBI:456215"/>
        <dbReference type="EC" id="6.1.1.10"/>
    </reaction>
</comment>
<dbReference type="InterPro" id="IPR033911">
    <property type="entry name" value="MetRS_core"/>
</dbReference>
<dbReference type="Gene3D" id="2.20.28.20">
    <property type="entry name" value="Methionyl-tRNA synthetase, Zn-domain"/>
    <property type="match status" value="1"/>
</dbReference>
<dbReference type="SUPFAM" id="SSF52374">
    <property type="entry name" value="Nucleotidylyl transferase"/>
    <property type="match status" value="1"/>
</dbReference>
<dbReference type="InterPro" id="IPR023458">
    <property type="entry name" value="Met-tRNA_ligase_1"/>
</dbReference>
<dbReference type="Gene3D" id="3.40.50.620">
    <property type="entry name" value="HUPs"/>
    <property type="match status" value="1"/>
</dbReference>
<evidence type="ECO:0000256" key="8">
    <source>
        <dbReference type="ARBA" id="ARBA00023146"/>
    </source>
</evidence>
<dbReference type="EC" id="6.1.1.10" evidence="3"/>
<dbReference type="InterPro" id="IPR029038">
    <property type="entry name" value="MetRS_Zn"/>
</dbReference>
<dbReference type="InterPro" id="IPR014729">
    <property type="entry name" value="Rossmann-like_a/b/a_fold"/>
</dbReference>
<keyword evidence="15" id="KW-1185">Reference proteome</keyword>
<evidence type="ECO:0000256" key="4">
    <source>
        <dbReference type="ARBA" id="ARBA00022598"/>
    </source>
</evidence>
<dbReference type="Proteomes" id="UP001334084">
    <property type="component" value="Chromosome 10"/>
</dbReference>
<dbReference type="PROSITE" id="PS00178">
    <property type="entry name" value="AA_TRNA_LIGASE_I"/>
    <property type="match status" value="1"/>
</dbReference>
<dbReference type="RefSeq" id="XP_065330902.1">
    <property type="nucleotide sequence ID" value="XM_065474830.1"/>
</dbReference>
<organism evidence="14 15">
    <name type="scientific">Vairimorpha necatrix</name>
    <dbReference type="NCBI Taxonomy" id="6039"/>
    <lineage>
        <taxon>Eukaryota</taxon>
        <taxon>Fungi</taxon>
        <taxon>Fungi incertae sedis</taxon>
        <taxon>Microsporidia</taxon>
        <taxon>Nosematidae</taxon>
        <taxon>Vairimorpha</taxon>
    </lineage>
</organism>
<dbReference type="Pfam" id="PF09334">
    <property type="entry name" value="tRNA-synt_1g"/>
    <property type="match status" value="1"/>
</dbReference>
<dbReference type="InterPro" id="IPR041872">
    <property type="entry name" value="Anticodon_Met"/>
</dbReference>
<dbReference type="KEGG" id="vnx:VNE69_10108"/>
<dbReference type="InterPro" id="IPR009080">
    <property type="entry name" value="tRNAsynth_Ia_anticodon-bd"/>
</dbReference>
<dbReference type="PANTHER" id="PTHR45765">
    <property type="entry name" value="METHIONINE--TRNA LIGASE"/>
    <property type="match status" value="1"/>
</dbReference>
<evidence type="ECO:0000313" key="14">
    <source>
        <dbReference type="EMBL" id="WUR04757.1"/>
    </source>
</evidence>
<dbReference type="EMBL" id="CP142735">
    <property type="protein sequence ID" value="WUR04757.1"/>
    <property type="molecule type" value="Genomic_DNA"/>
</dbReference>
<evidence type="ECO:0000256" key="2">
    <source>
        <dbReference type="ARBA" id="ARBA00005594"/>
    </source>
</evidence>
<evidence type="ECO:0000256" key="6">
    <source>
        <dbReference type="ARBA" id="ARBA00022840"/>
    </source>
</evidence>